<keyword evidence="8" id="KW-1185">Reference proteome</keyword>
<evidence type="ECO:0000256" key="1">
    <source>
        <dbReference type="ARBA" id="ARBA00004123"/>
    </source>
</evidence>
<evidence type="ECO:0000256" key="2">
    <source>
        <dbReference type="ARBA" id="ARBA00023015"/>
    </source>
</evidence>
<dbReference type="InterPro" id="IPR036638">
    <property type="entry name" value="HLH_DNA-bd_sf"/>
</dbReference>
<dbReference type="FunFam" id="4.10.280.10:FF:000002">
    <property type="entry name" value="Basic helix-loop-helix transcription factor"/>
    <property type="match status" value="1"/>
</dbReference>
<dbReference type="Proteomes" id="UP000594638">
    <property type="component" value="Unassembled WGS sequence"/>
</dbReference>
<dbReference type="Gene3D" id="4.10.280.10">
    <property type="entry name" value="Helix-loop-helix DNA-binding domain"/>
    <property type="match status" value="1"/>
</dbReference>
<evidence type="ECO:0000313" key="7">
    <source>
        <dbReference type="EMBL" id="CAA3017570.1"/>
    </source>
</evidence>
<gene>
    <name evidence="7" type="ORF">OLEA9_A120389</name>
</gene>
<dbReference type="OrthoDB" id="1928604at2759"/>
<evidence type="ECO:0000259" key="6">
    <source>
        <dbReference type="PROSITE" id="PS50888"/>
    </source>
</evidence>
<proteinExistence type="predicted"/>
<organism evidence="7 8">
    <name type="scientific">Olea europaea subsp. europaea</name>
    <dbReference type="NCBI Taxonomy" id="158383"/>
    <lineage>
        <taxon>Eukaryota</taxon>
        <taxon>Viridiplantae</taxon>
        <taxon>Streptophyta</taxon>
        <taxon>Embryophyta</taxon>
        <taxon>Tracheophyta</taxon>
        <taxon>Spermatophyta</taxon>
        <taxon>Magnoliopsida</taxon>
        <taxon>eudicotyledons</taxon>
        <taxon>Gunneridae</taxon>
        <taxon>Pentapetalae</taxon>
        <taxon>asterids</taxon>
        <taxon>lamiids</taxon>
        <taxon>Lamiales</taxon>
        <taxon>Oleaceae</taxon>
        <taxon>Oleeae</taxon>
        <taxon>Olea</taxon>
    </lineage>
</organism>
<name>A0A8S0UDV0_OLEEU</name>
<dbReference type="EMBL" id="CACTIH010007715">
    <property type="protein sequence ID" value="CAA3017570.1"/>
    <property type="molecule type" value="Genomic_DNA"/>
</dbReference>
<sequence length="255" mass="29019">MASFSSFQFDSSVNLPRTPISKMYGSLEASFQFYQPETLQNLDQSTKVSSLISNIEPSSSHVTNKNISMDNYSLISDPIHFMDNKKRKLKVGSSSNSAQSKDLREVKIKKPRKCKGVEKKKTTKKDDQKAKEEDAPAGYIHVRARRGQATDSHSLAERVRRERISERMKFLQALVPGCDKVNGKALMLDEIINYVQSLQNQVEFLSMKLASNNPMFYDFGMDLEPDQENGQFLWEVDELRQKAINQTGISYNLCS</sequence>
<dbReference type="SMART" id="SM00353">
    <property type="entry name" value="HLH"/>
    <property type="match status" value="1"/>
</dbReference>
<dbReference type="PROSITE" id="PS50888">
    <property type="entry name" value="BHLH"/>
    <property type="match status" value="1"/>
</dbReference>
<dbReference type="Gramene" id="OE9A120389T2">
    <property type="protein sequence ID" value="OE9A120389C2"/>
    <property type="gene ID" value="OE9A120389"/>
</dbReference>
<evidence type="ECO:0000313" key="8">
    <source>
        <dbReference type="Proteomes" id="UP000594638"/>
    </source>
</evidence>
<dbReference type="CDD" id="cd18919">
    <property type="entry name" value="bHLH_AtBPE_like"/>
    <property type="match status" value="1"/>
</dbReference>
<evidence type="ECO:0000256" key="3">
    <source>
        <dbReference type="ARBA" id="ARBA00023163"/>
    </source>
</evidence>
<dbReference type="InterPro" id="IPR024097">
    <property type="entry name" value="bHLH_ZIP_TF"/>
</dbReference>
<keyword evidence="4" id="KW-0539">Nucleus</keyword>
<reference evidence="7 8" key="1">
    <citation type="submission" date="2019-12" db="EMBL/GenBank/DDBJ databases">
        <authorList>
            <person name="Alioto T."/>
            <person name="Alioto T."/>
            <person name="Gomez Garrido J."/>
        </authorList>
    </citation>
    <scope>NUCLEOTIDE SEQUENCE [LARGE SCALE GENOMIC DNA]</scope>
</reference>
<accession>A0A8S0UDV0</accession>
<evidence type="ECO:0000256" key="5">
    <source>
        <dbReference type="SAM" id="MobiDB-lite"/>
    </source>
</evidence>
<keyword evidence="2" id="KW-0805">Transcription regulation</keyword>
<dbReference type="PANTHER" id="PTHR12565">
    <property type="entry name" value="STEROL REGULATORY ELEMENT-BINDING PROTEIN"/>
    <property type="match status" value="1"/>
</dbReference>
<dbReference type="InterPro" id="IPR011598">
    <property type="entry name" value="bHLH_dom"/>
</dbReference>
<dbReference type="PANTHER" id="PTHR12565:SF184">
    <property type="entry name" value="BHLH TRANSCRIPTION FACTOR"/>
    <property type="match status" value="1"/>
</dbReference>
<feature type="compositionally biased region" description="Basic and acidic residues" evidence="5">
    <location>
        <begin position="115"/>
        <end position="134"/>
    </location>
</feature>
<dbReference type="SUPFAM" id="SSF47459">
    <property type="entry name" value="HLH, helix-loop-helix DNA-binding domain"/>
    <property type="match status" value="1"/>
</dbReference>
<evidence type="ECO:0000256" key="4">
    <source>
        <dbReference type="ARBA" id="ARBA00023242"/>
    </source>
</evidence>
<dbReference type="AlphaFoldDB" id="A0A8S0UDV0"/>
<feature type="region of interest" description="Disordered" evidence="5">
    <location>
        <begin position="110"/>
        <end position="134"/>
    </location>
</feature>
<feature type="domain" description="BHLH" evidence="6">
    <location>
        <begin position="148"/>
        <end position="198"/>
    </location>
</feature>
<dbReference type="GO" id="GO:0046983">
    <property type="term" value="F:protein dimerization activity"/>
    <property type="evidence" value="ECO:0007669"/>
    <property type="project" value="InterPro"/>
</dbReference>
<comment type="caution">
    <text evidence="7">The sequence shown here is derived from an EMBL/GenBank/DDBJ whole genome shotgun (WGS) entry which is preliminary data.</text>
</comment>
<dbReference type="GO" id="GO:0003700">
    <property type="term" value="F:DNA-binding transcription factor activity"/>
    <property type="evidence" value="ECO:0007669"/>
    <property type="project" value="TreeGrafter"/>
</dbReference>
<protein>
    <submittedName>
        <fullName evidence="7">Transcription factor bHLH137-like</fullName>
    </submittedName>
</protein>
<keyword evidence="3" id="KW-0804">Transcription</keyword>
<dbReference type="Pfam" id="PF00010">
    <property type="entry name" value="HLH"/>
    <property type="match status" value="1"/>
</dbReference>
<comment type="subcellular location">
    <subcellularLocation>
        <location evidence="1">Nucleus</location>
    </subcellularLocation>
</comment>
<dbReference type="GO" id="GO:0005634">
    <property type="term" value="C:nucleus"/>
    <property type="evidence" value="ECO:0007669"/>
    <property type="project" value="UniProtKB-SubCell"/>
</dbReference>